<evidence type="ECO:0000313" key="3">
    <source>
        <dbReference type="Proteomes" id="UP000694915"/>
    </source>
</evidence>
<dbReference type="Proteomes" id="UP000694915">
    <property type="component" value="Chromosome 21"/>
</dbReference>
<dbReference type="GeneID" id="101998426"/>
<evidence type="ECO:0000259" key="2">
    <source>
        <dbReference type="PROSITE" id="PS50105"/>
    </source>
</evidence>
<evidence type="ECO:0000313" key="4">
    <source>
        <dbReference type="RefSeq" id="XP_026639695.1"/>
    </source>
</evidence>
<keyword evidence="3" id="KW-1185">Reference proteome</keyword>
<dbReference type="CDD" id="cd09583">
    <property type="entry name" value="SAM_Atherin-like"/>
    <property type="match status" value="1"/>
</dbReference>
<dbReference type="Pfam" id="PF00536">
    <property type="entry name" value="SAM_1"/>
    <property type="match status" value="1"/>
</dbReference>
<accession>A0ABM1UCI3</accession>
<name>A0ABM1UCI3_MICOH</name>
<proteinExistence type="predicted"/>
<organism evidence="3 4">
    <name type="scientific">Microtus ochrogaster</name>
    <name type="common">Prairie vole</name>
    <dbReference type="NCBI Taxonomy" id="79684"/>
    <lineage>
        <taxon>Eukaryota</taxon>
        <taxon>Metazoa</taxon>
        <taxon>Chordata</taxon>
        <taxon>Craniata</taxon>
        <taxon>Vertebrata</taxon>
        <taxon>Euteleostomi</taxon>
        <taxon>Mammalia</taxon>
        <taxon>Eutheria</taxon>
        <taxon>Euarchontoglires</taxon>
        <taxon>Glires</taxon>
        <taxon>Rodentia</taxon>
        <taxon>Myomorpha</taxon>
        <taxon>Muroidea</taxon>
        <taxon>Cricetidae</taxon>
        <taxon>Arvicolinae</taxon>
        <taxon>Microtus</taxon>
    </lineage>
</organism>
<sequence>MRHHHRSQTSKLSGVNTIRYIKLTAQAYGNSAPKITQNCILNAYVRLFRGCPLQNESEGRAEPTNPTSSVPSSRVIFSLPPGNPPVFNPATPASLLLLPSEIHRLVLSRGLGTFLLGLCLSTPCAPISRDPWGHGGLQLPACRARPAFLWAPRVAATERLGGSRNFPLCPPSHRELLNRPLARRTPVLCPGDALRDACSPALGDVGAARDQAEGSYSTAWLSWAACASWSSMENGRPPDPADWAVMDVVNYFRTAGFEEQASAFQEQEIDGKSLLLMTRNDVLTGLQLKLGPALKIYEYHVKPLQTKHLKNSSS</sequence>
<dbReference type="PANTHER" id="PTHR12247">
    <property type="entry name" value="POLYCOMB GROUP PROTEIN"/>
    <property type="match status" value="1"/>
</dbReference>
<dbReference type="Gene3D" id="1.10.150.50">
    <property type="entry name" value="Transcription Factor, Ets-1"/>
    <property type="match status" value="1"/>
</dbReference>
<protein>
    <submittedName>
        <fullName evidence="4">Sterile alpha motif domain-containing protein 13</fullName>
    </submittedName>
</protein>
<dbReference type="PANTHER" id="PTHR12247:SF139">
    <property type="entry name" value="ATHERIN-RELATED"/>
    <property type="match status" value="1"/>
</dbReference>
<dbReference type="SUPFAM" id="SSF47769">
    <property type="entry name" value="SAM/Pointed domain"/>
    <property type="match status" value="1"/>
</dbReference>
<gene>
    <name evidence="4" type="primary">Samd13</name>
</gene>
<dbReference type="InterPro" id="IPR001660">
    <property type="entry name" value="SAM"/>
</dbReference>
<evidence type="ECO:0000256" key="1">
    <source>
        <dbReference type="SAM" id="MobiDB-lite"/>
    </source>
</evidence>
<dbReference type="InterPro" id="IPR013761">
    <property type="entry name" value="SAM/pointed_sf"/>
</dbReference>
<dbReference type="InterPro" id="IPR050548">
    <property type="entry name" value="PcG_chromatin_remod_factors"/>
</dbReference>
<dbReference type="RefSeq" id="XP_026639695.1">
    <property type="nucleotide sequence ID" value="XM_026783894.1"/>
</dbReference>
<dbReference type="PROSITE" id="PS50105">
    <property type="entry name" value="SAM_DOMAIN"/>
    <property type="match status" value="1"/>
</dbReference>
<feature type="domain" description="SAM" evidence="2">
    <location>
        <begin position="243"/>
        <end position="291"/>
    </location>
</feature>
<feature type="region of interest" description="Disordered" evidence="1">
    <location>
        <begin position="55"/>
        <end position="75"/>
    </location>
</feature>
<reference evidence="4" key="1">
    <citation type="submission" date="2025-08" db="UniProtKB">
        <authorList>
            <consortium name="RefSeq"/>
        </authorList>
    </citation>
    <scope>IDENTIFICATION</scope>
</reference>